<dbReference type="InterPro" id="IPR052712">
    <property type="entry name" value="Acid_resist_chaperone_HdeD"/>
</dbReference>
<dbReference type="InterPro" id="IPR005325">
    <property type="entry name" value="DUF308_memb"/>
</dbReference>
<dbReference type="Proteomes" id="UP000318946">
    <property type="component" value="Chromosome"/>
</dbReference>
<keyword evidence="2" id="KW-1185">Reference proteome</keyword>
<dbReference type="AlphaFoldDB" id="A0A3D3YIE0"/>
<accession>A0A4Y1WNZ1</accession>
<evidence type="ECO:0000313" key="2">
    <source>
        <dbReference type="Proteomes" id="UP000318946"/>
    </source>
</evidence>
<gene>
    <name evidence="1" type="ORF">A5CBH24_01430</name>
</gene>
<dbReference type="EMBL" id="AP019735">
    <property type="protein sequence ID" value="BBL02830.1"/>
    <property type="molecule type" value="Genomic_DNA"/>
</dbReference>
<organism evidence="1 2">
    <name type="scientific">Alistipes communis</name>
    <dbReference type="NCBI Taxonomy" id="2585118"/>
    <lineage>
        <taxon>Bacteria</taxon>
        <taxon>Pseudomonadati</taxon>
        <taxon>Bacteroidota</taxon>
        <taxon>Bacteroidia</taxon>
        <taxon>Bacteroidales</taxon>
        <taxon>Rikenellaceae</taxon>
        <taxon>Alistipes</taxon>
    </lineage>
</organism>
<accession>A0A3D3YIE0</accession>
<dbReference type="RefSeq" id="WP_026075004.1">
    <property type="nucleotide sequence ID" value="NZ_AP019735.1"/>
</dbReference>
<reference evidence="2" key="1">
    <citation type="submission" date="2019-06" db="EMBL/GenBank/DDBJ databases">
        <title>Alistipes onderdonkii subsp. vulgaris subsp. nov., Alistipes dispar sp. nov. and Alistipes communis sp. nov., isolated from human faeces, and creation of Alistipes onderdonkii subsp. onderdonkii subsp. nov.</title>
        <authorList>
            <person name="Sakamoto M."/>
            <person name="Ikeyama N."/>
            <person name="Ogata Y."/>
            <person name="Suda W."/>
            <person name="Iino T."/>
            <person name="Hattori M."/>
            <person name="Ohkuma M."/>
        </authorList>
    </citation>
    <scope>NUCLEOTIDE SEQUENCE [LARGE SCALE GENOMIC DNA]</scope>
    <source>
        <strain evidence="2">5CBH24</strain>
    </source>
</reference>
<dbReference type="GO" id="GO:0005886">
    <property type="term" value="C:plasma membrane"/>
    <property type="evidence" value="ECO:0007669"/>
    <property type="project" value="TreeGrafter"/>
</dbReference>
<dbReference type="GeneID" id="78340868"/>
<name>A0A3D3YIE0_9BACT</name>
<dbReference type="Pfam" id="PF03729">
    <property type="entry name" value="DUF308"/>
    <property type="match status" value="2"/>
</dbReference>
<protein>
    <submittedName>
        <fullName evidence="1">Membrane protein</fullName>
    </submittedName>
</protein>
<evidence type="ECO:0000313" key="1">
    <source>
        <dbReference type="EMBL" id="BBL02830.1"/>
    </source>
</evidence>
<dbReference type="PANTHER" id="PTHR34989">
    <property type="entry name" value="PROTEIN HDED"/>
    <property type="match status" value="1"/>
</dbReference>
<dbReference type="PANTHER" id="PTHR34989:SF1">
    <property type="entry name" value="PROTEIN HDED"/>
    <property type="match status" value="1"/>
</dbReference>
<accession>A0A4Y1XNF5</accession>
<proteinExistence type="predicted"/>
<dbReference type="OrthoDB" id="7059775at2"/>
<dbReference type="KEGG" id="acou:A5CBH24_01430"/>
<sequence length="186" mass="20931">MKTNVFVRDSRHVKYWWVSLIAGLLSILVGVLCLVTPDATLVALSMLFIAVLLVDGIMDIVLAASNSDMLRGWGWMLVTGIMELLLAIMLMVMPIGSVVGTLIYVVGFWILFRAFWALGEAYEFRRYTDGSWLIILAVLAIIFSFFFLVSPAWNGLFIVSMISLAFFAYGIYRITHAFALRSLEKE</sequence>
<dbReference type="STRING" id="1118061.GCA_000311925_01742"/>